<evidence type="ECO:0000256" key="2">
    <source>
        <dbReference type="ARBA" id="ARBA00022692"/>
    </source>
</evidence>
<dbReference type="Pfam" id="PF20684">
    <property type="entry name" value="Fung_rhodopsin"/>
    <property type="match status" value="2"/>
</dbReference>
<evidence type="ECO:0000313" key="10">
    <source>
        <dbReference type="Proteomes" id="UP001172159"/>
    </source>
</evidence>
<dbReference type="EMBL" id="JAUKTV010000020">
    <property type="protein sequence ID" value="KAK0705835.1"/>
    <property type="molecule type" value="Genomic_DNA"/>
</dbReference>
<evidence type="ECO:0000256" key="5">
    <source>
        <dbReference type="ARBA" id="ARBA00038359"/>
    </source>
</evidence>
<evidence type="ECO:0000256" key="1">
    <source>
        <dbReference type="ARBA" id="ARBA00004141"/>
    </source>
</evidence>
<feature type="compositionally biased region" description="Basic and acidic residues" evidence="6">
    <location>
        <begin position="379"/>
        <end position="403"/>
    </location>
</feature>
<dbReference type="AlphaFoldDB" id="A0AA39ZY86"/>
<evidence type="ECO:0000259" key="8">
    <source>
        <dbReference type="Pfam" id="PF20684"/>
    </source>
</evidence>
<feature type="domain" description="Rhodopsin" evidence="8">
    <location>
        <begin position="258"/>
        <end position="311"/>
    </location>
</feature>
<comment type="subcellular location">
    <subcellularLocation>
        <location evidence="1">Membrane</location>
        <topology evidence="1">Multi-pass membrane protein</topology>
    </subcellularLocation>
</comment>
<feature type="region of interest" description="Disordered" evidence="6">
    <location>
        <begin position="366"/>
        <end position="403"/>
    </location>
</feature>
<dbReference type="Proteomes" id="UP001172159">
    <property type="component" value="Unassembled WGS sequence"/>
</dbReference>
<feature type="transmembrane region" description="Helical" evidence="7">
    <location>
        <begin position="59"/>
        <end position="83"/>
    </location>
</feature>
<feature type="region of interest" description="Disordered" evidence="6">
    <location>
        <begin position="323"/>
        <end position="354"/>
    </location>
</feature>
<feature type="domain" description="Rhodopsin" evidence="8">
    <location>
        <begin position="41"/>
        <end position="204"/>
    </location>
</feature>
<evidence type="ECO:0000313" key="9">
    <source>
        <dbReference type="EMBL" id="KAK0705835.1"/>
    </source>
</evidence>
<dbReference type="PANTHER" id="PTHR33048:SF163">
    <property type="entry name" value="INTEGRAL MEMBRANE PROTEIN (AFU_ORTHOLOGUE AFUA_8G05510)"/>
    <property type="match status" value="1"/>
</dbReference>
<name>A0AA39ZY86_9PEZI</name>
<protein>
    <recommendedName>
        <fullName evidence="8">Rhodopsin domain-containing protein</fullName>
    </recommendedName>
</protein>
<reference evidence="9" key="1">
    <citation type="submission" date="2023-06" db="EMBL/GenBank/DDBJ databases">
        <title>Genome-scale phylogeny and comparative genomics of the fungal order Sordariales.</title>
        <authorList>
            <consortium name="Lawrence Berkeley National Laboratory"/>
            <person name="Hensen N."/>
            <person name="Bonometti L."/>
            <person name="Westerberg I."/>
            <person name="Brannstrom I.O."/>
            <person name="Guillou S."/>
            <person name="Cros-Aarteil S."/>
            <person name="Calhoun S."/>
            <person name="Haridas S."/>
            <person name="Kuo A."/>
            <person name="Mondo S."/>
            <person name="Pangilinan J."/>
            <person name="Riley R."/>
            <person name="Labutti K."/>
            <person name="Andreopoulos B."/>
            <person name="Lipzen A."/>
            <person name="Chen C."/>
            <person name="Yanf M."/>
            <person name="Daum C."/>
            <person name="Ng V."/>
            <person name="Clum A."/>
            <person name="Steindorff A."/>
            <person name="Ohm R."/>
            <person name="Martin F."/>
            <person name="Silar P."/>
            <person name="Natvig D."/>
            <person name="Lalanne C."/>
            <person name="Gautier V."/>
            <person name="Ament-Velasquez S.L."/>
            <person name="Kruys A."/>
            <person name="Hutchinson M.I."/>
            <person name="Powell A.J."/>
            <person name="Barry K."/>
            <person name="Miller A.N."/>
            <person name="Grigoriev I.V."/>
            <person name="Debuchy R."/>
            <person name="Gladieux P."/>
            <person name="Thoren M.H."/>
            <person name="Johannesson H."/>
        </authorList>
    </citation>
    <scope>NUCLEOTIDE SEQUENCE</scope>
    <source>
        <strain evidence="9">CBS 540.89</strain>
    </source>
</reference>
<proteinExistence type="inferred from homology"/>
<evidence type="ECO:0000256" key="7">
    <source>
        <dbReference type="SAM" id="Phobius"/>
    </source>
</evidence>
<keyword evidence="3 7" id="KW-1133">Transmembrane helix</keyword>
<comment type="caution">
    <text evidence="9">The sequence shown here is derived from an EMBL/GenBank/DDBJ whole genome shotgun (WGS) entry which is preliminary data.</text>
</comment>
<sequence length="417" mass="46158">MSNSGAWGEAPPGVDLAENQNGDIIGSVVGIMVLGLTSVVLRLFTRLMNKGPGLAADDYVILFAAVMGVGTAVCCLISVPWGGGKHLWVVTHEEFTKLYQTTYAFVIVYITCISATKVSILLFYRRVFGTNVIWYIVFGFACAHWAEVTITWLAGCRPMDYYWRQYTDPTATGSCIDAPLFYFCNGIIGLVIDVAILLVPIPTSMSPLFPLVRLEAQHAHHKKGVCGRNPSPRRLVREFLVLLSIPMSPVPAISRYPVCVASAIRIVMMDQLVKSPDFTWAMSKVFIWSCCEPFIGIVCACLPTYAPLVRRWWRGELSGNPDTPKVYMSDKPGPSKVGYKISGRKHHGGLDTTLRGDDEIELTVDISGQPGHHLPGHQRQGESRDSSKTCVDRKSSPEDSYRNEIMVRKDFSWSSNA</sequence>
<organism evidence="9 10">
    <name type="scientific">Apiosordaria backusii</name>
    <dbReference type="NCBI Taxonomy" id="314023"/>
    <lineage>
        <taxon>Eukaryota</taxon>
        <taxon>Fungi</taxon>
        <taxon>Dikarya</taxon>
        <taxon>Ascomycota</taxon>
        <taxon>Pezizomycotina</taxon>
        <taxon>Sordariomycetes</taxon>
        <taxon>Sordariomycetidae</taxon>
        <taxon>Sordariales</taxon>
        <taxon>Lasiosphaeriaceae</taxon>
        <taxon>Apiosordaria</taxon>
    </lineage>
</organism>
<evidence type="ECO:0000256" key="4">
    <source>
        <dbReference type="ARBA" id="ARBA00023136"/>
    </source>
</evidence>
<feature type="transmembrane region" description="Helical" evidence="7">
    <location>
        <begin position="24"/>
        <end position="47"/>
    </location>
</feature>
<keyword evidence="10" id="KW-1185">Reference proteome</keyword>
<dbReference type="InterPro" id="IPR052337">
    <property type="entry name" value="SAT4-like"/>
</dbReference>
<feature type="transmembrane region" description="Helical" evidence="7">
    <location>
        <begin position="180"/>
        <end position="201"/>
    </location>
</feature>
<keyword evidence="2 7" id="KW-0812">Transmembrane</keyword>
<evidence type="ECO:0000256" key="3">
    <source>
        <dbReference type="ARBA" id="ARBA00022989"/>
    </source>
</evidence>
<feature type="transmembrane region" description="Helical" evidence="7">
    <location>
        <begin position="103"/>
        <end position="125"/>
    </location>
</feature>
<feature type="transmembrane region" description="Helical" evidence="7">
    <location>
        <begin position="132"/>
        <end position="154"/>
    </location>
</feature>
<comment type="similarity">
    <text evidence="5">Belongs to the SAT4 family.</text>
</comment>
<accession>A0AA39ZY86</accession>
<gene>
    <name evidence="9" type="ORF">B0T21DRAFT_299081</name>
</gene>
<feature type="transmembrane region" description="Helical" evidence="7">
    <location>
        <begin position="286"/>
        <end position="308"/>
    </location>
</feature>
<dbReference type="GO" id="GO:0016020">
    <property type="term" value="C:membrane"/>
    <property type="evidence" value="ECO:0007669"/>
    <property type="project" value="UniProtKB-SubCell"/>
</dbReference>
<keyword evidence="4 7" id="KW-0472">Membrane</keyword>
<evidence type="ECO:0000256" key="6">
    <source>
        <dbReference type="SAM" id="MobiDB-lite"/>
    </source>
</evidence>
<dbReference type="InterPro" id="IPR049326">
    <property type="entry name" value="Rhodopsin_dom_fungi"/>
</dbReference>
<dbReference type="PANTHER" id="PTHR33048">
    <property type="entry name" value="PTH11-LIKE INTEGRAL MEMBRANE PROTEIN (AFU_ORTHOLOGUE AFUA_5G11245)"/>
    <property type="match status" value="1"/>
</dbReference>